<organism evidence="1 2">
    <name type="scientific">Cirrhinus mrigala</name>
    <name type="common">Mrigala</name>
    <dbReference type="NCBI Taxonomy" id="683832"/>
    <lineage>
        <taxon>Eukaryota</taxon>
        <taxon>Metazoa</taxon>
        <taxon>Chordata</taxon>
        <taxon>Craniata</taxon>
        <taxon>Vertebrata</taxon>
        <taxon>Euteleostomi</taxon>
        <taxon>Actinopterygii</taxon>
        <taxon>Neopterygii</taxon>
        <taxon>Teleostei</taxon>
        <taxon>Ostariophysi</taxon>
        <taxon>Cypriniformes</taxon>
        <taxon>Cyprinidae</taxon>
        <taxon>Labeoninae</taxon>
        <taxon>Labeonini</taxon>
        <taxon>Cirrhinus</taxon>
    </lineage>
</organism>
<name>A0ABD0R311_CIRMR</name>
<evidence type="ECO:0008006" key="3">
    <source>
        <dbReference type="Google" id="ProtNLM"/>
    </source>
</evidence>
<dbReference type="Gene3D" id="2.60.40.2030">
    <property type="match status" value="1"/>
</dbReference>
<gene>
    <name evidence="1" type="ORF">M9458_011185</name>
</gene>
<dbReference type="EMBL" id="JAMKFB020000005">
    <property type="protein sequence ID" value="KAL0192889.1"/>
    <property type="molecule type" value="Genomic_DNA"/>
</dbReference>
<reference evidence="1 2" key="1">
    <citation type="submission" date="2024-05" db="EMBL/GenBank/DDBJ databases">
        <title>Genome sequencing and assembly of Indian major carp, Cirrhinus mrigala (Hamilton, 1822).</title>
        <authorList>
            <person name="Mohindra V."/>
            <person name="Chowdhury L.M."/>
            <person name="Lal K."/>
            <person name="Jena J.K."/>
        </authorList>
    </citation>
    <scope>NUCLEOTIDE SEQUENCE [LARGE SCALE GENOMIC DNA]</scope>
    <source>
        <strain evidence="1">CM1030</strain>
        <tissue evidence="1">Blood</tissue>
    </source>
</reference>
<comment type="caution">
    <text evidence="1">The sequence shown here is derived from an EMBL/GenBank/DDBJ whole genome shotgun (WGS) entry which is preliminary data.</text>
</comment>
<sequence>DFAALQGSVTILAGQRVAEIVLTLLPDSVPELEETYILRLISVEGGAELDTNRSSTRLKVRANDEPHGVFVLYSQNQSVVVNVADRSRHLIISVNRLAGAFGNASVGYRISFTTPGQSFTEDTIAGNILVKDGEREASGRVPFSSQ</sequence>
<dbReference type="InterPro" id="IPR026919">
    <property type="entry name" value="ADGRV1"/>
</dbReference>
<evidence type="ECO:0000313" key="2">
    <source>
        <dbReference type="Proteomes" id="UP001529510"/>
    </source>
</evidence>
<dbReference type="PANTHER" id="PTHR46682">
    <property type="entry name" value="ADHESION G-PROTEIN COUPLED RECEPTOR V1"/>
    <property type="match status" value="1"/>
</dbReference>
<dbReference type="InterPro" id="IPR038081">
    <property type="entry name" value="CalX-like_sf"/>
</dbReference>
<feature type="non-terminal residue" evidence="1">
    <location>
        <position position="1"/>
    </location>
</feature>
<accession>A0ABD0R311</accession>
<feature type="non-terminal residue" evidence="1">
    <location>
        <position position="146"/>
    </location>
</feature>
<evidence type="ECO:0000313" key="1">
    <source>
        <dbReference type="EMBL" id="KAL0192889.1"/>
    </source>
</evidence>
<dbReference type="SUPFAM" id="SSF141072">
    <property type="entry name" value="CalX-like"/>
    <property type="match status" value="1"/>
</dbReference>
<dbReference type="PANTHER" id="PTHR46682:SF1">
    <property type="entry name" value="ADHESION G-PROTEIN COUPLED RECEPTOR V1"/>
    <property type="match status" value="1"/>
</dbReference>
<dbReference type="Proteomes" id="UP001529510">
    <property type="component" value="Unassembled WGS sequence"/>
</dbReference>
<dbReference type="AlphaFoldDB" id="A0ABD0R311"/>
<keyword evidence="2" id="KW-1185">Reference proteome</keyword>
<protein>
    <recommendedName>
        <fullName evidence="3">G-protein coupled receptor 98</fullName>
    </recommendedName>
</protein>
<proteinExistence type="predicted"/>